<comment type="caution">
    <text evidence="2">The sequence shown here is derived from an EMBL/GenBank/DDBJ whole genome shotgun (WGS) entry which is preliminary data.</text>
</comment>
<sequence>MLAHSLKADAEKHPTAAGARGAARRTPSPSAGPLIFRSPFDVVTEHASAELVEAAPPLPLPAPVPALWDVAVRRFSSPAYN</sequence>
<evidence type="ECO:0000256" key="1">
    <source>
        <dbReference type="SAM" id="MobiDB-lite"/>
    </source>
</evidence>
<accession>A0AAN6MKC4</accession>
<organism evidence="2 3">
    <name type="scientific">Staphylotrichum tortipilum</name>
    <dbReference type="NCBI Taxonomy" id="2831512"/>
    <lineage>
        <taxon>Eukaryota</taxon>
        <taxon>Fungi</taxon>
        <taxon>Dikarya</taxon>
        <taxon>Ascomycota</taxon>
        <taxon>Pezizomycotina</taxon>
        <taxon>Sordariomycetes</taxon>
        <taxon>Sordariomycetidae</taxon>
        <taxon>Sordariales</taxon>
        <taxon>Chaetomiaceae</taxon>
        <taxon>Staphylotrichum</taxon>
    </lineage>
</organism>
<feature type="non-terminal residue" evidence="2">
    <location>
        <position position="81"/>
    </location>
</feature>
<protein>
    <submittedName>
        <fullName evidence="2">Uncharacterized protein</fullName>
    </submittedName>
</protein>
<reference evidence="2" key="1">
    <citation type="journal article" date="2023" name="Mol. Phylogenet. Evol.">
        <title>Genome-scale phylogeny and comparative genomics of the fungal order Sordariales.</title>
        <authorList>
            <person name="Hensen N."/>
            <person name="Bonometti L."/>
            <person name="Westerberg I."/>
            <person name="Brannstrom I.O."/>
            <person name="Guillou S."/>
            <person name="Cros-Aarteil S."/>
            <person name="Calhoun S."/>
            <person name="Haridas S."/>
            <person name="Kuo A."/>
            <person name="Mondo S."/>
            <person name="Pangilinan J."/>
            <person name="Riley R."/>
            <person name="LaButti K."/>
            <person name="Andreopoulos B."/>
            <person name="Lipzen A."/>
            <person name="Chen C."/>
            <person name="Yan M."/>
            <person name="Daum C."/>
            <person name="Ng V."/>
            <person name="Clum A."/>
            <person name="Steindorff A."/>
            <person name="Ohm R.A."/>
            <person name="Martin F."/>
            <person name="Silar P."/>
            <person name="Natvig D.O."/>
            <person name="Lalanne C."/>
            <person name="Gautier V."/>
            <person name="Ament-Velasquez S.L."/>
            <person name="Kruys A."/>
            <person name="Hutchinson M.I."/>
            <person name="Powell A.J."/>
            <person name="Barry K."/>
            <person name="Miller A.N."/>
            <person name="Grigoriev I.V."/>
            <person name="Debuchy R."/>
            <person name="Gladieux P."/>
            <person name="Hiltunen Thoren M."/>
            <person name="Johannesson H."/>
        </authorList>
    </citation>
    <scope>NUCLEOTIDE SEQUENCE</scope>
    <source>
        <strain evidence="2">CBS 103.79</strain>
    </source>
</reference>
<feature type="compositionally biased region" description="Basic and acidic residues" evidence="1">
    <location>
        <begin position="1"/>
        <end position="14"/>
    </location>
</feature>
<evidence type="ECO:0000313" key="2">
    <source>
        <dbReference type="EMBL" id="KAK3901798.1"/>
    </source>
</evidence>
<name>A0AAN6MKC4_9PEZI</name>
<gene>
    <name evidence="2" type="ORF">C8A05DRAFT_34528</name>
</gene>
<reference evidence="2" key="2">
    <citation type="submission" date="2023-05" db="EMBL/GenBank/DDBJ databases">
        <authorList>
            <consortium name="Lawrence Berkeley National Laboratory"/>
            <person name="Steindorff A."/>
            <person name="Hensen N."/>
            <person name="Bonometti L."/>
            <person name="Westerberg I."/>
            <person name="Brannstrom I.O."/>
            <person name="Guillou S."/>
            <person name="Cros-Aarteil S."/>
            <person name="Calhoun S."/>
            <person name="Haridas S."/>
            <person name="Kuo A."/>
            <person name="Mondo S."/>
            <person name="Pangilinan J."/>
            <person name="Riley R."/>
            <person name="Labutti K."/>
            <person name="Andreopoulos B."/>
            <person name="Lipzen A."/>
            <person name="Chen C."/>
            <person name="Yanf M."/>
            <person name="Daum C."/>
            <person name="Ng V."/>
            <person name="Clum A."/>
            <person name="Ohm R."/>
            <person name="Martin F."/>
            <person name="Silar P."/>
            <person name="Natvig D."/>
            <person name="Lalanne C."/>
            <person name="Gautier V."/>
            <person name="Ament-Velasquez S.L."/>
            <person name="Kruys A."/>
            <person name="Hutchinson M.I."/>
            <person name="Powell A.J."/>
            <person name="Barry K."/>
            <person name="Miller A.N."/>
            <person name="Grigoriev I.V."/>
            <person name="Debuchy R."/>
            <person name="Gladieux P."/>
            <person name="Thoren M.H."/>
            <person name="Johannesson H."/>
        </authorList>
    </citation>
    <scope>NUCLEOTIDE SEQUENCE</scope>
    <source>
        <strain evidence="2">CBS 103.79</strain>
    </source>
</reference>
<evidence type="ECO:0000313" key="3">
    <source>
        <dbReference type="Proteomes" id="UP001303889"/>
    </source>
</evidence>
<proteinExistence type="predicted"/>
<dbReference type="Proteomes" id="UP001303889">
    <property type="component" value="Unassembled WGS sequence"/>
</dbReference>
<feature type="compositionally biased region" description="Low complexity" evidence="1">
    <location>
        <begin position="15"/>
        <end position="31"/>
    </location>
</feature>
<dbReference type="EMBL" id="MU855555">
    <property type="protein sequence ID" value="KAK3901798.1"/>
    <property type="molecule type" value="Genomic_DNA"/>
</dbReference>
<feature type="region of interest" description="Disordered" evidence="1">
    <location>
        <begin position="1"/>
        <end position="33"/>
    </location>
</feature>
<dbReference type="AlphaFoldDB" id="A0AAN6MKC4"/>
<keyword evidence="3" id="KW-1185">Reference proteome</keyword>